<reference evidence="1 2" key="1">
    <citation type="submission" date="2019-06" db="EMBL/GenBank/DDBJ databases">
        <title>Draft genome sequence of the filamentous fungus Phialemoniopsis curvata isolated from diesel fuel.</title>
        <authorList>
            <person name="Varaljay V.A."/>
            <person name="Lyon W.J."/>
            <person name="Crouch A.L."/>
            <person name="Drake C.E."/>
            <person name="Hollomon J.M."/>
            <person name="Nadeau L.J."/>
            <person name="Nunn H.S."/>
            <person name="Stevenson B.S."/>
            <person name="Bojanowski C.L."/>
            <person name="Crookes-Goodson W.J."/>
        </authorList>
    </citation>
    <scope>NUCLEOTIDE SEQUENCE [LARGE SCALE GENOMIC DNA]</scope>
    <source>
        <strain evidence="1 2">D216</strain>
    </source>
</reference>
<dbReference type="RefSeq" id="XP_030993090.1">
    <property type="nucleotide sequence ID" value="XM_031134803.1"/>
</dbReference>
<evidence type="ECO:0000313" key="2">
    <source>
        <dbReference type="Proteomes" id="UP000319257"/>
    </source>
</evidence>
<comment type="caution">
    <text evidence="1">The sequence shown here is derived from an EMBL/GenBank/DDBJ whole genome shotgun (WGS) entry which is preliminary data.</text>
</comment>
<gene>
    <name evidence="1" type="ORF">E0L32_001197</name>
</gene>
<evidence type="ECO:0008006" key="3">
    <source>
        <dbReference type="Google" id="ProtNLM"/>
    </source>
</evidence>
<protein>
    <recommendedName>
        <fullName evidence="3">t-SNARE coiled-coil homology domain-containing protein</fullName>
    </recommendedName>
</protein>
<dbReference type="InParanoid" id="A0A507B263"/>
<dbReference type="Gene3D" id="1.20.5.110">
    <property type="match status" value="2"/>
</dbReference>
<dbReference type="EMBL" id="SKBQ01000004">
    <property type="protein sequence ID" value="TPX11379.1"/>
    <property type="molecule type" value="Genomic_DNA"/>
</dbReference>
<name>A0A507B263_9PEZI</name>
<dbReference type="SUPFAM" id="SSF57997">
    <property type="entry name" value="Tropomyosin"/>
    <property type="match status" value="1"/>
</dbReference>
<dbReference type="GeneID" id="41968644"/>
<dbReference type="OrthoDB" id="47007at2759"/>
<accession>A0A507B263</accession>
<organism evidence="1 2">
    <name type="scientific">Thyridium curvatum</name>
    <dbReference type="NCBI Taxonomy" id="1093900"/>
    <lineage>
        <taxon>Eukaryota</taxon>
        <taxon>Fungi</taxon>
        <taxon>Dikarya</taxon>
        <taxon>Ascomycota</taxon>
        <taxon>Pezizomycotina</taxon>
        <taxon>Sordariomycetes</taxon>
        <taxon>Sordariomycetidae</taxon>
        <taxon>Thyridiales</taxon>
        <taxon>Thyridiaceae</taxon>
        <taxon>Thyridium</taxon>
    </lineage>
</organism>
<proteinExistence type="predicted"/>
<dbReference type="STRING" id="1093900.A0A507B263"/>
<evidence type="ECO:0000313" key="1">
    <source>
        <dbReference type="EMBL" id="TPX11379.1"/>
    </source>
</evidence>
<keyword evidence="2" id="KW-1185">Reference proteome</keyword>
<dbReference type="Proteomes" id="UP000319257">
    <property type="component" value="Unassembled WGS sequence"/>
</dbReference>
<sequence length="235" mass="26155">MGHNLFILSPFLQPSDIIMANNLPNQQQQNLPQPDFVVVRSHLDGLATQLPLFANIPAAQQDGTQQILAQLGIINGRLDTIHGRLDTIDGRLDTVDGRLDTIHGRLDTIDGRLDTIDGRLDTVDGRLDTIHGRLDTIDGRLDAVEIRLTAIEIRAENERYRKQNAHLLASDRQSILHPLLDIRTGAPIENCPRTTDEISSLSGPDASAILNAFNIIPPPRVRDRRERVREELSGF</sequence>
<dbReference type="AlphaFoldDB" id="A0A507B263"/>